<dbReference type="RefSeq" id="WP_160127536.1">
    <property type="nucleotide sequence ID" value="NZ_CP019288.1"/>
</dbReference>
<reference evidence="3 4" key="1">
    <citation type="journal article" date="2013" name="Int. J. Syst. Evol. Microbiol.">
        <title>Kordia antarctica sp. nov., isolated from Antarctic seawater.</title>
        <authorList>
            <person name="Baek K."/>
            <person name="Choi A."/>
            <person name="Kang I."/>
            <person name="Lee K."/>
            <person name="Cho J.C."/>
        </authorList>
    </citation>
    <scope>NUCLEOTIDE SEQUENCE [LARGE SCALE GENOMIC DNA]</scope>
    <source>
        <strain evidence="3 4">IMCC3317</strain>
    </source>
</reference>
<dbReference type="OrthoDB" id="319764at2"/>
<dbReference type="Gene3D" id="2.60.120.260">
    <property type="entry name" value="Galactose-binding domain-like"/>
    <property type="match status" value="1"/>
</dbReference>
<dbReference type="Gene3D" id="3.40.50.1820">
    <property type="entry name" value="alpha/beta hydrolase"/>
    <property type="match status" value="1"/>
</dbReference>
<accession>A0A7L4ZDI4</accession>
<dbReference type="EMBL" id="CP019288">
    <property type="protein sequence ID" value="QHI34745.1"/>
    <property type="molecule type" value="Genomic_DNA"/>
</dbReference>
<dbReference type="InterPro" id="IPR000383">
    <property type="entry name" value="Xaa-Pro-like_dom"/>
</dbReference>
<feature type="domain" description="Xaa-Pro dipeptidyl-peptidase C-terminal" evidence="2">
    <location>
        <begin position="503"/>
        <end position="737"/>
    </location>
</feature>
<dbReference type="InterPro" id="IPR008979">
    <property type="entry name" value="Galactose-bd-like_sf"/>
</dbReference>
<organism evidence="3 4">
    <name type="scientific">Kordia antarctica</name>
    <dbReference type="NCBI Taxonomy" id="1218801"/>
    <lineage>
        <taxon>Bacteria</taxon>
        <taxon>Pseudomonadati</taxon>
        <taxon>Bacteroidota</taxon>
        <taxon>Flavobacteriia</taxon>
        <taxon>Flavobacteriales</taxon>
        <taxon>Flavobacteriaceae</taxon>
        <taxon>Kordia</taxon>
    </lineage>
</organism>
<dbReference type="KEGG" id="kan:IMCC3317_00890"/>
<name>A0A7L4ZDI4_9FLAO</name>
<dbReference type="InterPro" id="IPR005674">
    <property type="entry name" value="CocE/Ser_esterase"/>
</dbReference>
<dbReference type="SUPFAM" id="SSF49785">
    <property type="entry name" value="Galactose-binding domain-like"/>
    <property type="match status" value="1"/>
</dbReference>
<evidence type="ECO:0000313" key="4">
    <source>
        <dbReference type="Proteomes" id="UP000464657"/>
    </source>
</evidence>
<dbReference type="SMART" id="SM00939">
    <property type="entry name" value="PepX_C"/>
    <property type="match status" value="1"/>
</dbReference>
<dbReference type="Proteomes" id="UP000464657">
    <property type="component" value="Chromosome"/>
</dbReference>
<evidence type="ECO:0000259" key="2">
    <source>
        <dbReference type="SMART" id="SM00939"/>
    </source>
</evidence>
<dbReference type="InterPro" id="IPR029058">
    <property type="entry name" value="AB_hydrolase_fold"/>
</dbReference>
<dbReference type="NCBIfam" id="TIGR00976">
    <property type="entry name" value="CocE_NonD"/>
    <property type="match status" value="1"/>
</dbReference>
<evidence type="ECO:0000256" key="1">
    <source>
        <dbReference type="ARBA" id="ARBA00022801"/>
    </source>
</evidence>
<proteinExistence type="predicted"/>
<dbReference type="InterPro" id="IPR013736">
    <property type="entry name" value="Xaa-Pro_dipept_C"/>
</dbReference>
<sequence>MSFRFLIIIFLVFFFTNSYSQEKQFPKITFETEAELAQKMESLAIELQKSYKSESRNDSLLKVIRFQLIQKKYKSAISVIELLEKYYHDKYPAYKEYYGKRNLVYAKAKLKAENNSLSFEEAYVQELKQYIENIKVELPGHLDYFFNFSIMDEAENFEKLIKNQKDMQSEDEAYLIFRTYMNAKLHKETSNLVSRSIKEYDENKYIIKDSVSVVNGNVVIPIRIVRKRSVKGKQPTLLMFSIYASDFSIELAKSIANKGYVSVIANTRGKWFSENELHPFEDDGKDAYNVIDWISKQPWSNGKVGMFGGSYLGFSQWAAAKKLHPALKTIVPQVAVGVGVDYPMYNNVFMSYMLRWIHLVENTKLIDREDFGNDEKWDKAHSNWFTSGKSFRALDSIEGRPNKTFQRWLDHPSRDEFWQNMVADKEDFSNINIPILTTTGYFDDDQLGAMFYFKEHHAYHKNPEHYLVIGPYDHSGAAGNPAVLLKNYEIDSVAQISITELVYDWFDYILKGKEKPTLLKDKINYQVMETNTWKHTSSLNEVSVKHQTYYLSNKKEGDYYKLETTEEASNNYVQQEIDFSDRKKSHDFIIFDTLKIADTLLNSNNGLTFISDPLEKETIMSGSFSGELSVKINKKDMDYTLLLYELKADGTYFYLSNHLQRASYSESREHRELLKPNEKTILKFKDTYFTSKKLEKGSRLILIVNINKNLEWEINYGTGKEVSRETIKDAEKPLVVKWFTDSFIKIPIEK</sequence>
<dbReference type="EC" id="3.1.1.84" evidence="3"/>
<keyword evidence="4" id="KW-1185">Reference proteome</keyword>
<evidence type="ECO:0000313" key="3">
    <source>
        <dbReference type="EMBL" id="QHI34745.1"/>
    </source>
</evidence>
<dbReference type="SUPFAM" id="SSF53474">
    <property type="entry name" value="alpha/beta-Hydrolases"/>
    <property type="match status" value="1"/>
</dbReference>
<dbReference type="GO" id="GO:0008239">
    <property type="term" value="F:dipeptidyl-peptidase activity"/>
    <property type="evidence" value="ECO:0007669"/>
    <property type="project" value="InterPro"/>
</dbReference>
<dbReference type="AlphaFoldDB" id="A0A7L4ZDI4"/>
<protein>
    <submittedName>
        <fullName evidence="3">Cocaine esterase</fullName>
        <ecNumber evidence="3">3.1.1.84</ecNumber>
    </submittedName>
</protein>
<dbReference type="Pfam" id="PF08530">
    <property type="entry name" value="PepX_C"/>
    <property type="match status" value="1"/>
</dbReference>
<gene>
    <name evidence="3" type="primary">cocE_1</name>
    <name evidence="3" type="ORF">IMCC3317_00890</name>
</gene>
<keyword evidence="1 3" id="KW-0378">Hydrolase</keyword>
<dbReference type="Gene3D" id="1.10.3020.10">
    <property type="entry name" value="alpha-amino acid ester hydrolase ( Helical cap domain)"/>
    <property type="match status" value="1"/>
</dbReference>
<dbReference type="Pfam" id="PF02129">
    <property type="entry name" value="Peptidase_S15"/>
    <property type="match status" value="1"/>
</dbReference>